<keyword evidence="3" id="KW-1185">Reference proteome</keyword>
<reference evidence="2 3" key="1">
    <citation type="submission" date="2021-01" db="EMBL/GenBank/DDBJ databases">
        <title>Whole genome shotgun sequence of Microbispora siamensis NBRC 104113.</title>
        <authorList>
            <person name="Komaki H."/>
            <person name="Tamura T."/>
        </authorList>
    </citation>
    <scope>NUCLEOTIDE SEQUENCE [LARGE SCALE GENOMIC DNA]</scope>
    <source>
        <strain evidence="2 3">NBRC 104113</strain>
    </source>
</reference>
<dbReference type="InterPro" id="IPR037401">
    <property type="entry name" value="SnoaL-like"/>
</dbReference>
<dbReference type="Proteomes" id="UP000660454">
    <property type="component" value="Unassembled WGS sequence"/>
</dbReference>
<proteinExistence type="predicted"/>
<dbReference type="SUPFAM" id="SSF54427">
    <property type="entry name" value="NTF2-like"/>
    <property type="match status" value="1"/>
</dbReference>
<dbReference type="Pfam" id="PF13577">
    <property type="entry name" value="SnoaL_4"/>
    <property type="match status" value="1"/>
</dbReference>
<evidence type="ECO:0000259" key="1">
    <source>
        <dbReference type="Pfam" id="PF13577"/>
    </source>
</evidence>
<gene>
    <name evidence="2" type="ORF">Msi02_82970</name>
</gene>
<accession>A0ABQ4H1I1</accession>
<evidence type="ECO:0000313" key="3">
    <source>
        <dbReference type="Proteomes" id="UP000660454"/>
    </source>
</evidence>
<name>A0ABQ4H1I1_9ACTN</name>
<comment type="caution">
    <text evidence="2">The sequence shown here is derived from an EMBL/GenBank/DDBJ whole genome shotgun (WGS) entry which is preliminary data.</text>
</comment>
<dbReference type="EMBL" id="BOOF01000079">
    <property type="protein sequence ID" value="GIH67480.1"/>
    <property type="molecule type" value="Genomic_DNA"/>
</dbReference>
<dbReference type="InterPro" id="IPR032710">
    <property type="entry name" value="NTF2-like_dom_sf"/>
</dbReference>
<dbReference type="Gene3D" id="3.10.450.50">
    <property type="match status" value="1"/>
</dbReference>
<dbReference type="CDD" id="cd00531">
    <property type="entry name" value="NTF2_like"/>
    <property type="match status" value="1"/>
</dbReference>
<dbReference type="RefSeq" id="WP_204053158.1">
    <property type="nucleotide sequence ID" value="NZ_BOOF01000079.1"/>
</dbReference>
<feature type="domain" description="SnoaL-like" evidence="1">
    <location>
        <begin position="24"/>
        <end position="147"/>
    </location>
</feature>
<sequence length="175" mass="18740">MADTTTTGTDIERRLARLEERTGALEDEREVTRLILSYGPLVDSGSADAVAGLWDADGVYDVDELLMRGRAQIAAMVRSDAHQGWIAGGCAHFVGPPHVTVTGDDATAVSYSLMVTHGDGGFALRRATANHWTLRRTDSGWRIVTRTARVLDGRPESPALLASGVSTPVPNGERV</sequence>
<protein>
    <recommendedName>
        <fullName evidence="1">SnoaL-like domain-containing protein</fullName>
    </recommendedName>
</protein>
<evidence type="ECO:0000313" key="2">
    <source>
        <dbReference type="EMBL" id="GIH67480.1"/>
    </source>
</evidence>
<organism evidence="2 3">
    <name type="scientific">Microbispora siamensis</name>
    <dbReference type="NCBI Taxonomy" id="564413"/>
    <lineage>
        <taxon>Bacteria</taxon>
        <taxon>Bacillati</taxon>
        <taxon>Actinomycetota</taxon>
        <taxon>Actinomycetes</taxon>
        <taxon>Streptosporangiales</taxon>
        <taxon>Streptosporangiaceae</taxon>
        <taxon>Microbispora</taxon>
    </lineage>
</organism>